<accession>A0ABX5WSC2</accession>
<dbReference type="InterPro" id="IPR011122">
    <property type="entry name" value="WavE"/>
</dbReference>
<gene>
    <name evidence="1" type="ORF">FM037_00575</name>
</gene>
<sequence>MDSFSKITVVLHGPVRSSAQRQMELGITEKAIATIREFLPGSHIILSTWRDQIVDKLDVDEIILSEDPGCNIIAFDANGCPFTENSNRQIVGIREGLKRVKTEYAVKLRTDNYLTGNGFIAQQQDFPVREPNFSFLKERVVVAHRYTKMMTDGYKISRHICDFFAYGRTQDLINMWDIELFEDYKLNPNLLGRPQYLGAPQRITSTEQKFTTRWISKFRPEISPMKTHFDMTDHDIWMKILLNNLIVQDAKNLGLGSIKRLDTLKYRVNEMSHIEWQWHYKKYCDKDYPASLIAVITKTFLFRWAKAPISRLKKRFSRKQHPLGQT</sequence>
<dbReference type="Proteomes" id="UP000315947">
    <property type="component" value="Chromosome"/>
</dbReference>
<dbReference type="Pfam" id="PF07507">
    <property type="entry name" value="WavE"/>
    <property type="match status" value="1"/>
</dbReference>
<reference evidence="1 2" key="1">
    <citation type="submission" date="2019-07" db="EMBL/GenBank/DDBJ databases">
        <title>Shewanella sp. YLB-06 whole genomic sequence.</title>
        <authorList>
            <person name="Yu L."/>
        </authorList>
    </citation>
    <scope>NUCLEOTIDE SEQUENCE [LARGE SCALE GENOMIC DNA]</scope>
    <source>
        <strain evidence="1 2">YLB-06</strain>
    </source>
</reference>
<organism evidence="1 2">
    <name type="scientific">Shewanella psychropiezotolerans</name>
    <dbReference type="NCBI Taxonomy" id="2593655"/>
    <lineage>
        <taxon>Bacteria</taxon>
        <taxon>Pseudomonadati</taxon>
        <taxon>Pseudomonadota</taxon>
        <taxon>Gammaproteobacteria</taxon>
        <taxon>Alteromonadales</taxon>
        <taxon>Shewanellaceae</taxon>
        <taxon>Shewanella</taxon>
    </lineage>
</organism>
<proteinExistence type="predicted"/>
<protein>
    <submittedName>
        <fullName evidence="1">LPS biosynthesis protein WavE</fullName>
    </submittedName>
</protein>
<dbReference type="RefSeq" id="WP_144044382.1">
    <property type="nucleotide sequence ID" value="NZ_CP041614.1"/>
</dbReference>
<evidence type="ECO:0000313" key="2">
    <source>
        <dbReference type="Proteomes" id="UP000315947"/>
    </source>
</evidence>
<keyword evidence="2" id="KW-1185">Reference proteome</keyword>
<dbReference type="EMBL" id="CP041614">
    <property type="protein sequence ID" value="QDO81989.1"/>
    <property type="molecule type" value="Genomic_DNA"/>
</dbReference>
<name>A0ABX5WSC2_9GAMM</name>
<evidence type="ECO:0000313" key="1">
    <source>
        <dbReference type="EMBL" id="QDO81989.1"/>
    </source>
</evidence>